<dbReference type="SUPFAM" id="SSF53756">
    <property type="entry name" value="UDP-Glycosyltransferase/glycogen phosphorylase"/>
    <property type="match status" value="1"/>
</dbReference>
<dbReference type="InterPro" id="IPR001830">
    <property type="entry name" value="Glyco_trans_20"/>
</dbReference>
<dbReference type="CDD" id="cd03788">
    <property type="entry name" value="GT20_TPS"/>
    <property type="match status" value="1"/>
</dbReference>
<name>A0A1H6FK62_THEAL</name>
<dbReference type="PANTHER" id="PTHR10788:SF106">
    <property type="entry name" value="BCDNA.GH08860"/>
    <property type="match status" value="1"/>
</dbReference>
<dbReference type="STRING" id="29539.SAMN02745716_0701"/>
<dbReference type="PANTHER" id="PTHR10788">
    <property type="entry name" value="TREHALOSE-6-PHOSPHATE SYNTHASE"/>
    <property type="match status" value="1"/>
</dbReference>
<dbReference type="GO" id="GO:0004805">
    <property type="term" value="F:trehalose-phosphatase activity"/>
    <property type="evidence" value="ECO:0007669"/>
    <property type="project" value="TreeGrafter"/>
</dbReference>
<dbReference type="RefSeq" id="WP_093116254.1">
    <property type="nucleotide sequence ID" value="NZ_FNWJ01000001.1"/>
</dbReference>
<evidence type="ECO:0000313" key="2">
    <source>
        <dbReference type="EMBL" id="SEH11236.1"/>
    </source>
</evidence>
<gene>
    <name evidence="2" type="ORF">SAMN02745716_0701</name>
</gene>
<dbReference type="Gene3D" id="3.40.50.2000">
    <property type="entry name" value="Glycogen Phosphorylase B"/>
    <property type="match status" value="2"/>
</dbReference>
<evidence type="ECO:0000313" key="3">
    <source>
        <dbReference type="Proteomes" id="UP000222056"/>
    </source>
</evidence>
<protein>
    <submittedName>
        <fullName evidence="2">Trehalose 6-phosphate synthase</fullName>
    </submittedName>
</protein>
<sequence length="496" mass="57023">MSERTPLILVSNRGPCTFERATDGTLRPRRGGGGLVTALTGLVHHRDALWIASAMSEEDAEVAERHGGGAFTVELDDVSYRIRLVVSDPTAYDRFYNVIANPLLWFIQHYLWDLSNAPEIRRAEVEAYEYGYRVVNEDLAAAVLDEARAFDEAVVMLHDYHLYVAPKVIRRERPDLFLHHFVHIPWTQPDAWRVLPADIREDIYEGVLANDIVAFHTRAYRRNFLLCCHELFGLEVDMEAGVVRAPDGREVWVRAYPLPISAQTFQRTAQRPAVHEYEREILRRRREHLILRVDRADLSKNILRGFTAFDLFLEQHPEFREQVTFIAHLIPSRQDVPEYREYLERIEALVAVVNHRHGTTDWMPIELRLRENLEEAIAAYKHYDLLIVNAIWDGMNLIAKEGPLVNERNGVSLLSENTGAHEELAEFALSVNPFDVQEQADAIHRALTMSAEERAWRAQGLKRIIAARDPGHWVDDQLADIEAKRAGRDPLAARPH</sequence>
<keyword evidence="3" id="KW-1185">Reference proteome</keyword>
<dbReference type="Pfam" id="PF00982">
    <property type="entry name" value="Glyco_transf_20"/>
    <property type="match status" value="1"/>
</dbReference>
<proteinExistence type="inferred from homology"/>
<dbReference type="EMBL" id="FNWJ01000001">
    <property type="protein sequence ID" value="SEH11236.1"/>
    <property type="molecule type" value="Genomic_DNA"/>
</dbReference>
<dbReference type="GO" id="GO:0005992">
    <property type="term" value="P:trehalose biosynthetic process"/>
    <property type="evidence" value="ECO:0007669"/>
    <property type="project" value="InterPro"/>
</dbReference>
<organism evidence="2 3">
    <name type="scientific">Thermoleophilum album</name>
    <dbReference type="NCBI Taxonomy" id="29539"/>
    <lineage>
        <taxon>Bacteria</taxon>
        <taxon>Bacillati</taxon>
        <taxon>Actinomycetota</taxon>
        <taxon>Thermoleophilia</taxon>
        <taxon>Thermoleophilales</taxon>
        <taxon>Thermoleophilaceae</taxon>
        <taxon>Thermoleophilum</taxon>
    </lineage>
</organism>
<dbReference type="OrthoDB" id="9761633at2"/>
<dbReference type="Proteomes" id="UP000222056">
    <property type="component" value="Unassembled WGS sequence"/>
</dbReference>
<evidence type="ECO:0000256" key="1">
    <source>
        <dbReference type="ARBA" id="ARBA00008799"/>
    </source>
</evidence>
<comment type="similarity">
    <text evidence="1">Belongs to the glycosyltransferase 20 family.</text>
</comment>
<dbReference type="GO" id="GO:0003825">
    <property type="term" value="F:alpha,alpha-trehalose-phosphate synthase (UDP-forming) activity"/>
    <property type="evidence" value="ECO:0007669"/>
    <property type="project" value="TreeGrafter"/>
</dbReference>
<dbReference type="AlphaFoldDB" id="A0A1H6FK62"/>
<accession>A0A1H6FK62</accession>
<reference evidence="3" key="1">
    <citation type="submission" date="2016-10" db="EMBL/GenBank/DDBJ databases">
        <authorList>
            <person name="Varghese N."/>
            <person name="Submissions S."/>
        </authorList>
    </citation>
    <scope>NUCLEOTIDE SEQUENCE [LARGE SCALE GENOMIC DNA]</scope>
    <source>
        <strain evidence="3">ATCC 35263</strain>
    </source>
</reference>
<dbReference type="GO" id="GO:0005829">
    <property type="term" value="C:cytosol"/>
    <property type="evidence" value="ECO:0007669"/>
    <property type="project" value="TreeGrafter"/>
</dbReference>